<dbReference type="InterPro" id="IPR004988">
    <property type="entry name" value="DUF273"/>
</dbReference>
<dbReference type="Proteomes" id="UP000252519">
    <property type="component" value="Unassembled WGS sequence"/>
</dbReference>
<dbReference type="EMBL" id="JOJR01000336">
    <property type="protein sequence ID" value="RCN39475.1"/>
    <property type="molecule type" value="Genomic_DNA"/>
</dbReference>
<keyword evidence="2" id="KW-1185">Reference proteome</keyword>
<evidence type="ECO:0000313" key="1">
    <source>
        <dbReference type="EMBL" id="RCN39475.1"/>
    </source>
</evidence>
<dbReference type="OrthoDB" id="407658at2759"/>
<dbReference type="Pfam" id="PF03314">
    <property type="entry name" value="DUF273"/>
    <property type="match status" value="1"/>
</dbReference>
<protein>
    <submittedName>
        <fullName evidence="1">Uncharacterized protein</fullName>
    </submittedName>
</protein>
<dbReference type="InterPro" id="IPR029044">
    <property type="entry name" value="Nucleotide-diphossugar_trans"/>
</dbReference>
<gene>
    <name evidence="1" type="ORF">ANCCAN_14582</name>
</gene>
<sequence>MGVVNPKRRIEEYIDDGIEIAFFDRFYNWEVAAGSYIVKNTQWTQKFLKGFADYEFRLPKNYHGTDNGALHVSGFPEIYFFFGGRTYYASTLLYIRTRSTSSEVKREKKGKFANLSSLEF</sequence>
<organism evidence="1 2">
    <name type="scientific">Ancylostoma caninum</name>
    <name type="common">Dog hookworm</name>
    <dbReference type="NCBI Taxonomy" id="29170"/>
    <lineage>
        <taxon>Eukaryota</taxon>
        <taxon>Metazoa</taxon>
        <taxon>Ecdysozoa</taxon>
        <taxon>Nematoda</taxon>
        <taxon>Chromadorea</taxon>
        <taxon>Rhabditida</taxon>
        <taxon>Rhabditina</taxon>
        <taxon>Rhabditomorpha</taxon>
        <taxon>Strongyloidea</taxon>
        <taxon>Ancylostomatidae</taxon>
        <taxon>Ancylostomatinae</taxon>
        <taxon>Ancylostoma</taxon>
    </lineage>
</organism>
<name>A0A368G8Z2_ANCCA</name>
<accession>A0A368G8Z2</accession>
<evidence type="ECO:0000313" key="2">
    <source>
        <dbReference type="Proteomes" id="UP000252519"/>
    </source>
</evidence>
<comment type="caution">
    <text evidence="1">The sequence shown here is derived from an EMBL/GenBank/DDBJ whole genome shotgun (WGS) entry which is preliminary data.</text>
</comment>
<reference evidence="1 2" key="1">
    <citation type="submission" date="2014-10" db="EMBL/GenBank/DDBJ databases">
        <title>Draft genome of the hookworm Ancylostoma caninum.</title>
        <authorList>
            <person name="Mitreva M."/>
        </authorList>
    </citation>
    <scope>NUCLEOTIDE SEQUENCE [LARGE SCALE GENOMIC DNA]</scope>
    <source>
        <strain evidence="1 2">Baltimore</strain>
    </source>
</reference>
<proteinExistence type="predicted"/>
<dbReference type="PANTHER" id="PTHR31562:SF9">
    <property type="entry name" value="GLYCOSYLTRANSFERASE FAMILY 8 PROTEIN"/>
    <property type="match status" value="1"/>
</dbReference>
<dbReference type="Gene3D" id="3.90.550.10">
    <property type="entry name" value="Spore Coat Polysaccharide Biosynthesis Protein SpsA, Chain A"/>
    <property type="match status" value="1"/>
</dbReference>
<dbReference type="PANTHER" id="PTHR31562">
    <property type="entry name" value="PROTEIN CBG18972"/>
    <property type="match status" value="1"/>
</dbReference>
<dbReference type="AlphaFoldDB" id="A0A368G8Z2"/>